<comment type="subcellular location">
    <subcellularLocation>
        <location evidence="1">Cell inner membrane</location>
        <topology evidence="1">Multi-pass membrane protein</topology>
    </subcellularLocation>
</comment>
<feature type="region of interest" description="Disordered" evidence="2">
    <location>
        <begin position="198"/>
        <end position="218"/>
    </location>
</feature>
<sequence>MQTTEWVFNGYYTLIAATIVLLFGKLMVKKIKFLRDFNIPEPVAGGLLAALVLTVLHMVFHVSFQFDKSLQTAFMLVFFTSIGLSADFSRLKAGGMPLIVFTVVVGAFILVQNTVGVGLASMMGIDPLIGLIAGSITLTGGHGTAGAWGSIFEKEYGFVGATALGMAAATFGLVSGGIIGGPVARRLINKMGRKPLSEEEQEKISVNMSDDDPDKSTDDVFEHAEQTRLITANSAIETLAMFAACLAVSAIMYDVFRPYMVSALTPFTEGANGAVARIGTRVLLAIVGMPQFVWALFAGVILRNVLTLGFKMNMFDRAVDVFGNASLSLFLAIALLDLKLWQLAGLAGPMVVILAVQTVVMILYATYVTYVLMGRDYDASVLAAGHCGFGLGATPTAVANMQSITQSFGSSHKAFLIVPMVGAFFVDIINALILSGFVDFLKQ</sequence>
<dbReference type="HAMAP" id="MF_02062">
    <property type="entry name" value="GltS"/>
    <property type="match status" value="1"/>
</dbReference>
<comment type="function">
    <text evidence="1">Catalyzes the sodium-dependent transport of glutamate.</text>
</comment>
<keyword evidence="1" id="KW-1133">Transmembrane helix</keyword>
<keyword evidence="1" id="KW-1003">Cell membrane</keyword>
<feature type="transmembrane region" description="Helical" evidence="1">
    <location>
        <begin position="342"/>
        <end position="365"/>
    </location>
</feature>
<comment type="similarity">
    <text evidence="1">Belongs to the glutamate:Na(+) symporter (ESS) (TC 2.A.27) family.</text>
</comment>
<dbReference type="EMBL" id="UGJJ01000003">
    <property type="protein sequence ID" value="STR03104.1"/>
    <property type="molecule type" value="Genomic_DNA"/>
</dbReference>
<feature type="transmembrane region" description="Helical" evidence="1">
    <location>
        <begin position="43"/>
        <end position="64"/>
    </location>
</feature>
<keyword evidence="1" id="KW-0813">Transport</keyword>
<keyword evidence="1" id="KW-0812">Transmembrane</keyword>
<keyword evidence="1" id="KW-0406">Ion transport</keyword>
<keyword evidence="1" id="KW-0739">Sodium transport</keyword>
<dbReference type="InterPro" id="IPR004445">
    <property type="entry name" value="GltS"/>
</dbReference>
<evidence type="ECO:0000313" key="4">
    <source>
        <dbReference type="Proteomes" id="UP000254293"/>
    </source>
</evidence>
<name>A0A377R4D7_9NEIS</name>
<protein>
    <recommendedName>
        <fullName evidence="1">Sodium/glutamate symporter</fullName>
    </recommendedName>
</protein>
<feature type="transmembrane region" description="Helical" evidence="1">
    <location>
        <begin position="158"/>
        <end position="184"/>
    </location>
</feature>
<keyword evidence="1" id="KW-0029">Amino-acid transport</keyword>
<dbReference type="Proteomes" id="UP000254293">
    <property type="component" value="Unassembled WGS sequence"/>
</dbReference>
<dbReference type="Pfam" id="PF03616">
    <property type="entry name" value="Glt_symporter"/>
    <property type="match status" value="2"/>
</dbReference>
<dbReference type="AlphaFoldDB" id="A0A377R4D7"/>
<dbReference type="OrthoDB" id="4921038at2"/>
<dbReference type="PANTHER" id="PTHR36178:SF1">
    <property type="entry name" value="SODIUM_GLUTAMATE SYMPORTER"/>
    <property type="match status" value="1"/>
</dbReference>
<keyword evidence="1" id="KW-0769">Symport</keyword>
<proteinExistence type="inferred from homology"/>
<gene>
    <name evidence="1 3" type="primary">gltS</name>
    <name evidence="3" type="ORF">NCTC13336_01999</name>
</gene>
<feature type="transmembrane region" description="Helical" evidence="1">
    <location>
        <begin position="238"/>
        <end position="256"/>
    </location>
</feature>
<evidence type="ECO:0000256" key="1">
    <source>
        <dbReference type="HAMAP-Rule" id="MF_02062"/>
    </source>
</evidence>
<dbReference type="GO" id="GO:0015813">
    <property type="term" value="P:L-glutamate transmembrane transport"/>
    <property type="evidence" value="ECO:0007669"/>
    <property type="project" value="InterPro"/>
</dbReference>
<dbReference type="GO" id="GO:0015501">
    <property type="term" value="F:glutamate:sodium symporter activity"/>
    <property type="evidence" value="ECO:0007669"/>
    <property type="project" value="UniProtKB-UniRule"/>
</dbReference>
<feature type="transmembrane region" description="Helical" evidence="1">
    <location>
        <begin position="70"/>
        <end position="86"/>
    </location>
</feature>
<dbReference type="RefSeq" id="WP_115309007.1">
    <property type="nucleotide sequence ID" value="NZ_CP091516.1"/>
</dbReference>
<keyword evidence="1" id="KW-0472">Membrane</keyword>
<accession>A0A377R4D7</accession>
<dbReference type="PANTHER" id="PTHR36178">
    <property type="entry name" value="SLR0625 PROTEIN"/>
    <property type="match status" value="1"/>
</dbReference>
<dbReference type="GO" id="GO:0005886">
    <property type="term" value="C:plasma membrane"/>
    <property type="evidence" value="ECO:0007669"/>
    <property type="project" value="UniProtKB-SubCell"/>
</dbReference>
<feature type="transmembrane region" description="Helical" evidence="1">
    <location>
        <begin position="318"/>
        <end position="336"/>
    </location>
</feature>
<feature type="transmembrane region" description="Helical" evidence="1">
    <location>
        <begin position="414"/>
        <end position="438"/>
    </location>
</feature>
<feature type="transmembrane region" description="Helical" evidence="1">
    <location>
        <begin position="98"/>
        <end position="120"/>
    </location>
</feature>
<evidence type="ECO:0000313" key="3">
    <source>
        <dbReference type="EMBL" id="STR03104.1"/>
    </source>
</evidence>
<keyword evidence="1" id="KW-0915">Sodium</keyword>
<feature type="transmembrane region" description="Helical" evidence="1">
    <location>
        <begin position="6"/>
        <end position="23"/>
    </location>
</feature>
<organism evidence="3 4">
    <name type="scientific">Kingella potus</name>
    <dbReference type="NCBI Taxonomy" id="265175"/>
    <lineage>
        <taxon>Bacteria</taxon>
        <taxon>Pseudomonadati</taxon>
        <taxon>Pseudomonadota</taxon>
        <taxon>Betaproteobacteria</taxon>
        <taxon>Neisseriales</taxon>
        <taxon>Neisseriaceae</taxon>
        <taxon>Kingella</taxon>
    </lineage>
</organism>
<evidence type="ECO:0000256" key="2">
    <source>
        <dbReference type="SAM" id="MobiDB-lite"/>
    </source>
</evidence>
<feature type="transmembrane region" description="Helical" evidence="1">
    <location>
        <begin position="282"/>
        <end position="306"/>
    </location>
</feature>
<keyword evidence="1" id="KW-0997">Cell inner membrane</keyword>
<keyword evidence="4" id="KW-1185">Reference proteome</keyword>
<reference evidence="3 4" key="1">
    <citation type="submission" date="2018-06" db="EMBL/GenBank/DDBJ databases">
        <authorList>
            <consortium name="Pathogen Informatics"/>
            <person name="Doyle S."/>
        </authorList>
    </citation>
    <scope>NUCLEOTIDE SEQUENCE [LARGE SCALE GENOMIC DNA]</scope>
    <source>
        <strain evidence="3 4">NCTC13336</strain>
    </source>
</reference>